<dbReference type="SUPFAM" id="SSF53756">
    <property type="entry name" value="UDP-Glycosyltransferase/glycogen phosphorylase"/>
    <property type="match status" value="1"/>
</dbReference>
<dbReference type="Pfam" id="PF06722">
    <property type="entry name" value="EryCIII-like_C"/>
    <property type="match status" value="1"/>
</dbReference>
<gene>
    <name evidence="3" type="ORF">HMPREF1535_01525</name>
</gene>
<dbReference type="InterPro" id="IPR004276">
    <property type="entry name" value="GlycoTrans_28_N"/>
</dbReference>
<dbReference type="GO" id="GO:0008194">
    <property type="term" value="F:UDP-glycosyltransferase activity"/>
    <property type="evidence" value="ECO:0007669"/>
    <property type="project" value="InterPro"/>
</dbReference>
<dbReference type="HOGENOM" id="CLU_000537_8_0_10"/>
<dbReference type="FunFam" id="3.40.50.2000:FF:000009">
    <property type="entry name" value="Sterol 3-beta-glucosyltransferase UGT80A2"/>
    <property type="match status" value="1"/>
</dbReference>
<dbReference type="PATRIC" id="fig|927665.4.peg.1558"/>
<dbReference type="PANTHER" id="PTHR48050">
    <property type="entry name" value="STEROL 3-BETA-GLUCOSYLTRANSFERASE"/>
    <property type="match status" value="1"/>
</dbReference>
<dbReference type="GO" id="GO:0033072">
    <property type="term" value="P:vancomycin biosynthetic process"/>
    <property type="evidence" value="ECO:0007669"/>
    <property type="project" value="UniProtKB-ARBA"/>
</dbReference>
<dbReference type="STRING" id="927665.HMPREF1535_01525"/>
<sequence>MKILLVTRGSQGDVLPYLAVARELVKRGHEVTVNIPHVFEEIAKKYPVKVVLQDFDNIGGMMADAAENKQSFKRIVEWTREAIDKQFVQVIPLLEQNDVLVAANTEFAATGIAAYCKKPFVRTSFAPFLPGEKMPPPAFPYPKPNPIITPKLLWLMMNRVSNYMVKDTINKNRRKYGLAPISNFGEDAAKNSDNFLLYSRYLGHTDPVWDKRFRWNIGGYCFNDTFEYDEEAYQELMAFIKKEQTPVLFFTLGSCTSNDRERFCGMLARICKRKQYRLVVGSGWAKTGETLQGNEQLFLMQKPIPHHLIFPHCDAVIHHGGSGTTHSVARAGKPQLITPLLLDQPYWGYRVQVLGVGPERVKIAKVSESELEQKMGDLISNPEYKKNAAMLSEQIESEKGIENICNYIESLAR</sequence>
<dbReference type="InterPro" id="IPR002213">
    <property type="entry name" value="UDP_glucos_trans"/>
</dbReference>
<dbReference type="PANTHER" id="PTHR48050:SF13">
    <property type="entry name" value="STEROL 3-BETA-GLUCOSYLTRANSFERASE UGT80A2"/>
    <property type="match status" value="1"/>
</dbReference>
<dbReference type="AlphaFoldDB" id="A0A0F5JGM1"/>
<evidence type="ECO:0000259" key="2">
    <source>
        <dbReference type="Pfam" id="PF06722"/>
    </source>
</evidence>
<feature type="domain" description="Glycosyltransferase family 28 N-terminal" evidence="1">
    <location>
        <begin position="3"/>
        <end position="56"/>
    </location>
</feature>
<reference evidence="3 4" key="1">
    <citation type="submission" date="2013-04" db="EMBL/GenBank/DDBJ databases">
        <title>The Genome Sequence of Parabacteroides goldsteinii DSM 19448.</title>
        <authorList>
            <consortium name="The Broad Institute Genomics Platform"/>
            <person name="Earl A."/>
            <person name="Ward D."/>
            <person name="Feldgarden M."/>
            <person name="Gevers D."/>
            <person name="Martens E."/>
            <person name="Sakamoto M."/>
            <person name="Benno Y."/>
            <person name="Song Y."/>
            <person name="Liu C."/>
            <person name="Lee J."/>
            <person name="Bolanos M."/>
            <person name="Vaisanen M.L."/>
            <person name="Finegold S.M."/>
            <person name="Walker B."/>
            <person name="Young S."/>
            <person name="Zeng Q."/>
            <person name="Gargeya S."/>
            <person name="Fitzgerald M."/>
            <person name="Haas B."/>
            <person name="Abouelleil A."/>
            <person name="Allen A.W."/>
            <person name="Alvarado L."/>
            <person name="Arachchi H.M."/>
            <person name="Berlin A.M."/>
            <person name="Chapman S.B."/>
            <person name="Gainer-Dewar J."/>
            <person name="Goldberg J."/>
            <person name="Griggs A."/>
            <person name="Gujja S."/>
            <person name="Hansen M."/>
            <person name="Howarth C."/>
            <person name="Imamovic A."/>
            <person name="Ireland A."/>
            <person name="Larimer J."/>
            <person name="McCowan C."/>
            <person name="Murphy C."/>
            <person name="Pearson M."/>
            <person name="Poon T.W."/>
            <person name="Priest M."/>
            <person name="Roberts A."/>
            <person name="Saif S."/>
            <person name="Shea T."/>
            <person name="Sisk P."/>
            <person name="Sykes S."/>
            <person name="Wortman J."/>
            <person name="Nusbaum C."/>
            <person name="Birren B."/>
        </authorList>
    </citation>
    <scope>NUCLEOTIDE SEQUENCE [LARGE SCALE GENOMIC DNA]</scope>
    <source>
        <strain evidence="3 4">DSM 19448</strain>
    </source>
</reference>
<dbReference type="RefSeq" id="WP_046145743.1">
    <property type="nucleotide sequence ID" value="NZ_KQ033912.1"/>
</dbReference>
<dbReference type="InterPro" id="IPR010610">
    <property type="entry name" value="EryCIII-like_C"/>
</dbReference>
<evidence type="ECO:0000313" key="3">
    <source>
        <dbReference type="EMBL" id="KKB56873.1"/>
    </source>
</evidence>
<organism evidence="3 4">
    <name type="scientific">Parabacteroides goldsteinii DSM 19448 = WAL 12034</name>
    <dbReference type="NCBI Taxonomy" id="927665"/>
    <lineage>
        <taxon>Bacteria</taxon>
        <taxon>Pseudomonadati</taxon>
        <taxon>Bacteroidota</taxon>
        <taxon>Bacteroidia</taxon>
        <taxon>Bacteroidales</taxon>
        <taxon>Tannerellaceae</taxon>
        <taxon>Parabacteroides</taxon>
    </lineage>
</organism>
<dbReference type="Proteomes" id="UP000033047">
    <property type="component" value="Unassembled WGS sequence"/>
</dbReference>
<name>A0A0F5JGM1_9BACT</name>
<feature type="domain" description="Erythromycin biosynthesis protein CIII-like C-terminal" evidence="2">
    <location>
        <begin position="304"/>
        <end position="401"/>
    </location>
</feature>
<dbReference type="EMBL" id="AQHV01000010">
    <property type="protein sequence ID" value="KKB56873.1"/>
    <property type="molecule type" value="Genomic_DNA"/>
</dbReference>
<dbReference type="Pfam" id="PF03033">
    <property type="entry name" value="Glyco_transf_28"/>
    <property type="match status" value="1"/>
</dbReference>
<comment type="caution">
    <text evidence="3">The sequence shown here is derived from an EMBL/GenBank/DDBJ whole genome shotgun (WGS) entry which is preliminary data.</text>
</comment>
<dbReference type="GO" id="GO:0005975">
    <property type="term" value="P:carbohydrate metabolic process"/>
    <property type="evidence" value="ECO:0007669"/>
    <property type="project" value="InterPro"/>
</dbReference>
<dbReference type="InterPro" id="IPR050426">
    <property type="entry name" value="Glycosyltransferase_28"/>
</dbReference>
<dbReference type="CDD" id="cd03784">
    <property type="entry name" value="GT1_Gtf-like"/>
    <property type="match status" value="1"/>
</dbReference>
<accession>A0A0F5JGM1</accession>
<evidence type="ECO:0000313" key="4">
    <source>
        <dbReference type="Proteomes" id="UP000033047"/>
    </source>
</evidence>
<evidence type="ECO:0000259" key="1">
    <source>
        <dbReference type="Pfam" id="PF03033"/>
    </source>
</evidence>
<dbReference type="Gene3D" id="3.40.50.2000">
    <property type="entry name" value="Glycogen Phosphorylase B"/>
    <property type="match status" value="2"/>
</dbReference>
<protein>
    <submittedName>
        <fullName evidence="3">Uncharacterized protein</fullName>
    </submittedName>
</protein>
<proteinExistence type="predicted"/>
<dbReference type="GO" id="GO:0016758">
    <property type="term" value="F:hexosyltransferase activity"/>
    <property type="evidence" value="ECO:0007669"/>
    <property type="project" value="InterPro"/>
</dbReference>